<protein>
    <submittedName>
        <fullName evidence="1">Uncharacterized protein</fullName>
    </submittedName>
</protein>
<accession>A0A4Y2WCD3</accession>
<evidence type="ECO:0000313" key="1">
    <source>
        <dbReference type="EMBL" id="GBO34314.1"/>
    </source>
</evidence>
<dbReference type="AlphaFoldDB" id="A0A4Y2WCD3"/>
<sequence length="55" mass="6307">MASRQSEMQIFAAAAFTVMTEILKKKKTKTLVDYKSAPKTKCQHIIQDLRFQESS</sequence>
<reference evidence="1 2" key="1">
    <citation type="journal article" date="2019" name="Sci. Rep.">
        <title>Orb-weaving spider Araneus ventricosus genome elucidates the spidroin gene catalogue.</title>
        <authorList>
            <person name="Kono N."/>
            <person name="Nakamura H."/>
            <person name="Ohtoshi R."/>
            <person name="Moran D.A.P."/>
            <person name="Shinohara A."/>
            <person name="Yoshida Y."/>
            <person name="Fujiwara M."/>
            <person name="Mori M."/>
            <person name="Tomita M."/>
            <person name="Arakawa K."/>
        </authorList>
    </citation>
    <scope>NUCLEOTIDE SEQUENCE [LARGE SCALE GENOMIC DNA]</scope>
</reference>
<keyword evidence="2" id="KW-1185">Reference proteome</keyword>
<proteinExistence type="predicted"/>
<gene>
    <name evidence="1" type="ORF">AVEN_169753_1</name>
</gene>
<feature type="non-terminal residue" evidence="1">
    <location>
        <position position="55"/>
    </location>
</feature>
<organism evidence="1 2">
    <name type="scientific">Araneus ventricosus</name>
    <name type="common">Orbweaver spider</name>
    <name type="synonym">Epeira ventricosa</name>
    <dbReference type="NCBI Taxonomy" id="182803"/>
    <lineage>
        <taxon>Eukaryota</taxon>
        <taxon>Metazoa</taxon>
        <taxon>Ecdysozoa</taxon>
        <taxon>Arthropoda</taxon>
        <taxon>Chelicerata</taxon>
        <taxon>Arachnida</taxon>
        <taxon>Araneae</taxon>
        <taxon>Araneomorphae</taxon>
        <taxon>Entelegynae</taxon>
        <taxon>Araneoidea</taxon>
        <taxon>Araneidae</taxon>
        <taxon>Araneus</taxon>
    </lineage>
</organism>
<name>A0A4Y2WCD3_ARAVE</name>
<dbReference type="EMBL" id="BGPR01058108">
    <property type="protein sequence ID" value="GBO34314.1"/>
    <property type="molecule type" value="Genomic_DNA"/>
</dbReference>
<comment type="caution">
    <text evidence="1">The sequence shown here is derived from an EMBL/GenBank/DDBJ whole genome shotgun (WGS) entry which is preliminary data.</text>
</comment>
<evidence type="ECO:0000313" key="2">
    <source>
        <dbReference type="Proteomes" id="UP000499080"/>
    </source>
</evidence>
<dbReference type="Proteomes" id="UP000499080">
    <property type="component" value="Unassembled WGS sequence"/>
</dbReference>